<dbReference type="Proteomes" id="UP000182126">
    <property type="component" value="Chromosome I"/>
</dbReference>
<dbReference type="PANTHER" id="PTHR39430">
    <property type="entry name" value="MEMBRANE-ASSOCIATED PROTEASE-RELATED"/>
    <property type="match status" value="1"/>
</dbReference>
<protein>
    <recommendedName>
        <fullName evidence="2">CAAX prenyl protease 2/Lysostaphin resistance protein A-like domain-containing protein</fullName>
    </recommendedName>
</protein>
<evidence type="ECO:0000259" key="2">
    <source>
        <dbReference type="Pfam" id="PF02517"/>
    </source>
</evidence>
<organism evidence="3 4">
    <name type="scientific">Microbacterium paraoxydans</name>
    <dbReference type="NCBI Taxonomy" id="199592"/>
    <lineage>
        <taxon>Bacteria</taxon>
        <taxon>Bacillati</taxon>
        <taxon>Actinomycetota</taxon>
        <taxon>Actinomycetes</taxon>
        <taxon>Micrococcales</taxon>
        <taxon>Microbacteriaceae</taxon>
        <taxon>Microbacterium</taxon>
    </lineage>
</organism>
<feature type="transmembrane region" description="Helical" evidence="1">
    <location>
        <begin position="203"/>
        <end position="221"/>
    </location>
</feature>
<feature type="transmembrane region" description="Helical" evidence="1">
    <location>
        <begin position="281"/>
        <end position="298"/>
    </location>
</feature>
<gene>
    <name evidence="3" type="ORF">SAMN04489809_0952</name>
</gene>
<dbReference type="GeneID" id="36301497"/>
<dbReference type="AlphaFoldDB" id="A0A1H1NZI9"/>
<dbReference type="RefSeq" id="WP_060923091.1">
    <property type="nucleotide sequence ID" value="NZ_LT629770.1"/>
</dbReference>
<feature type="transmembrane region" description="Helical" evidence="1">
    <location>
        <begin position="106"/>
        <end position="126"/>
    </location>
</feature>
<feature type="domain" description="CAAX prenyl protease 2/Lysostaphin resistance protein A-like" evidence="2">
    <location>
        <begin position="148"/>
        <end position="237"/>
    </location>
</feature>
<feature type="transmembrane region" description="Helical" evidence="1">
    <location>
        <begin position="179"/>
        <end position="197"/>
    </location>
</feature>
<evidence type="ECO:0000256" key="1">
    <source>
        <dbReference type="SAM" id="Phobius"/>
    </source>
</evidence>
<keyword evidence="1" id="KW-0472">Membrane</keyword>
<feature type="transmembrane region" description="Helical" evidence="1">
    <location>
        <begin position="138"/>
        <end position="158"/>
    </location>
</feature>
<evidence type="ECO:0000313" key="3">
    <source>
        <dbReference type="EMBL" id="SDS04382.1"/>
    </source>
</evidence>
<dbReference type="Pfam" id="PF02517">
    <property type="entry name" value="Rce1-like"/>
    <property type="match status" value="1"/>
</dbReference>
<reference evidence="3 4" key="1">
    <citation type="submission" date="2016-10" db="EMBL/GenBank/DDBJ databases">
        <authorList>
            <person name="de Groot N.N."/>
        </authorList>
    </citation>
    <scope>NUCLEOTIDE SEQUENCE [LARGE SCALE GENOMIC DNA]</scope>
    <source>
        <strain evidence="3 4">DSM 15019</strain>
    </source>
</reference>
<evidence type="ECO:0000313" key="4">
    <source>
        <dbReference type="Proteomes" id="UP000182126"/>
    </source>
</evidence>
<feature type="transmembrane region" description="Helical" evidence="1">
    <location>
        <begin position="30"/>
        <end position="57"/>
    </location>
</feature>
<proteinExistence type="predicted"/>
<feature type="transmembrane region" description="Helical" evidence="1">
    <location>
        <begin position="69"/>
        <end position="86"/>
    </location>
</feature>
<accession>A0A1H1NZI9</accession>
<name>A0A1H1NZI9_9MICO</name>
<dbReference type="PANTHER" id="PTHR39430:SF1">
    <property type="entry name" value="PROTEASE"/>
    <property type="match status" value="1"/>
</dbReference>
<dbReference type="EMBL" id="LT629770">
    <property type="protein sequence ID" value="SDS04382.1"/>
    <property type="molecule type" value="Genomic_DNA"/>
</dbReference>
<dbReference type="InterPro" id="IPR003675">
    <property type="entry name" value="Rce1/LyrA-like_dom"/>
</dbReference>
<sequence>MTSTSSPARASLHESPFIADARSGARVTSWWLAIILFLALWIVQIGLLAALTIAAPVPAGSVASQFQEAFANLVVIGLVFAWVGLYERRHVRTLGFRQPGRGVLALLLGVVVGLVLISVPILFLLLTGQYEAVAGPAGGTSGFPALPLILALAVTVIVQGGNEEVVTRGFLLQSVGQRFPTWLAVLVPSLLFTVVHGVGGHPVAFATIFLYAIFATFVTLWQRSLWLICGIHAGWNFGMGNVYGIPVSGLDPHSTSLLFFAPSDSSAPLLTGGDFGTEGGLPAAFTMLAAAAVAFVCWRRSAREHRQGGPRVSPEPTRAQ</sequence>
<keyword evidence="1" id="KW-1133">Transmembrane helix</keyword>
<dbReference type="GO" id="GO:0004175">
    <property type="term" value="F:endopeptidase activity"/>
    <property type="evidence" value="ECO:0007669"/>
    <property type="project" value="UniProtKB-ARBA"/>
</dbReference>
<keyword evidence="1" id="KW-0812">Transmembrane</keyword>
<dbReference type="GO" id="GO:0080120">
    <property type="term" value="P:CAAX-box protein maturation"/>
    <property type="evidence" value="ECO:0007669"/>
    <property type="project" value="UniProtKB-ARBA"/>
</dbReference>